<dbReference type="InterPro" id="IPR029058">
    <property type="entry name" value="AB_hydrolase_fold"/>
</dbReference>
<dbReference type="GO" id="GO:0016787">
    <property type="term" value="F:hydrolase activity"/>
    <property type="evidence" value="ECO:0007669"/>
    <property type="project" value="UniProtKB-KW"/>
</dbReference>
<gene>
    <name evidence="3" type="ORF">B5789_1443</name>
    <name evidence="4" type="ORF">DW072_08515</name>
</gene>
<evidence type="ECO:0000256" key="1">
    <source>
        <dbReference type="ARBA" id="ARBA00022801"/>
    </source>
</evidence>
<dbReference type="Proteomes" id="UP000192714">
    <property type="component" value="Unassembled WGS sequence"/>
</dbReference>
<proteinExistence type="predicted"/>
<sequence length="291" mass="30933">MRYFEDEISGIDGSTATFVGYCLDNSSEIDPNRKRPSVLVIPGGGYEMTSDREAEPIAMQFLAAGFNAFVLRYSVKPSIFPVALLEAAEAMRRIRTHADEWHCDADAIAVIGFSAGGHLAANLATSASDDVLAAHGYDADAVRPNGLMLAYPVVTSGPLAHRGSFDALLGDRKADPEALDAVSIEKHIDAKTPPVFVWHTVPDDCVPYENTLMLVDACKKAGVSVEAHLFPNGGHGLSLGTAETAWQGVNGVEPCVQVWPKLAIAWMRRTFAATDATAAMTGSATTVAIAE</sequence>
<evidence type="ECO:0000259" key="2">
    <source>
        <dbReference type="Pfam" id="PF20434"/>
    </source>
</evidence>
<feature type="domain" description="BD-FAE-like" evidence="2">
    <location>
        <begin position="33"/>
        <end position="215"/>
    </location>
</feature>
<dbReference type="InterPro" id="IPR049492">
    <property type="entry name" value="BD-FAE-like_dom"/>
</dbReference>
<protein>
    <submittedName>
        <fullName evidence="3">Acetylesterase</fullName>
    </submittedName>
    <submittedName>
        <fullName evidence="4">Alpha/beta hydrolase</fullName>
    </submittedName>
</protein>
<evidence type="ECO:0000313" key="4">
    <source>
        <dbReference type="EMBL" id="RHK24384.1"/>
    </source>
</evidence>
<evidence type="ECO:0000313" key="5">
    <source>
        <dbReference type="Proteomes" id="UP000192714"/>
    </source>
</evidence>
<comment type="caution">
    <text evidence="4">The sequence shown here is derived from an EMBL/GenBank/DDBJ whole genome shotgun (WGS) entry which is preliminary data.</text>
</comment>
<name>A0A0B5BJH0_BIFAD</name>
<dbReference type="RefSeq" id="WP_039775940.1">
    <property type="nucleotide sequence ID" value="NZ_CP010437.1"/>
</dbReference>
<dbReference type="PANTHER" id="PTHR48081">
    <property type="entry name" value="AB HYDROLASE SUPERFAMILY PROTEIN C4A8.06C"/>
    <property type="match status" value="1"/>
</dbReference>
<dbReference type="Proteomes" id="UP000285262">
    <property type="component" value="Unassembled WGS sequence"/>
</dbReference>
<evidence type="ECO:0000313" key="6">
    <source>
        <dbReference type="Proteomes" id="UP000285262"/>
    </source>
</evidence>
<dbReference type="EMBL" id="QRNG01000017">
    <property type="protein sequence ID" value="RHK24384.1"/>
    <property type="molecule type" value="Genomic_DNA"/>
</dbReference>
<dbReference type="SUPFAM" id="SSF53474">
    <property type="entry name" value="alpha/beta-Hydrolases"/>
    <property type="match status" value="1"/>
</dbReference>
<dbReference type="Pfam" id="PF20434">
    <property type="entry name" value="BD-FAE"/>
    <property type="match status" value="1"/>
</dbReference>
<dbReference type="Gene3D" id="3.40.50.1820">
    <property type="entry name" value="alpha/beta hydrolase"/>
    <property type="match status" value="1"/>
</dbReference>
<keyword evidence="1 4" id="KW-0378">Hydrolase</keyword>
<reference evidence="3 5" key="1">
    <citation type="submission" date="2017-03" db="EMBL/GenBank/DDBJ databases">
        <title>Maternal inheritance of bifidobacteria.</title>
        <authorList>
            <person name="Lugli G.A."/>
            <person name="Duranti S."/>
            <person name="Milani C."/>
            <person name="Mancabelli L."/>
        </authorList>
    </citation>
    <scope>NUCLEOTIDE SEQUENCE [LARGE SCALE GENOMIC DNA]</scope>
    <source>
        <strain evidence="3 5">1892B</strain>
    </source>
</reference>
<reference evidence="4 6" key="2">
    <citation type="submission" date="2018-08" db="EMBL/GenBank/DDBJ databases">
        <title>A genome reference for cultivated species of the human gut microbiota.</title>
        <authorList>
            <person name="Zou Y."/>
            <person name="Xue W."/>
            <person name="Luo G."/>
        </authorList>
    </citation>
    <scope>NUCLEOTIDE SEQUENCE [LARGE SCALE GENOMIC DNA]</scope>
    <source>
        <strain evidence="4 6">AF45-19</strain>
    </source>
</reference>
<organism evidence="4 6">
    <name type="scientific">Bifidobacterium adolescentis</name>
    <dbReference type="NCBI Taxonomy" id="1680"/>
    <lineage>
        <taxon>Bacteria</taxon>
        <taxon>Bacillati</taxon>
        <taxon>Actinomycetota</taxon>
        <taxon>Actinomycetes</taxon>
        <taxon>Bifidobacteriales</taxon>
        <taxon>Bifidobacteriaceae</taxon>
        <taxon>Bifidobacterium</taxon>
    </lineage>
</organism>
<dbReference type="EMBL" id="NAQF01000006">
    <property type="protein sequence ID" value="OQM57381.1"/>
    <property type="molecule type" value="Genomic_DNA"/>
</dbReference>
<accession>A0A0B5BJH0</accession>
<dbReference type="AlphaFoldDB" id="A0A0B5BJH0"/>
<evidence type="ECO:0000313" key="3">
    <source>
        <dbReference type="EMBL" id="OQM57381.1"/>
    </source>
</evidence>
<dbReference type="KEGG" id="bado:BBMN23_1705"/>
<dbReference type="PANTHER" id="PTHR48081:SF6">
    <property type="entry name" value="PEPTIDASE S9 PROLYL OLIGOPEPTIDASE CATALYTIC DOMAIN-CONTAINING PROTEIN"/>
    <property type="match status" value="1"/>
</dbReference>
<dbReference type="InterPro" id="IPR050300">
    <property type="entry name" value="GDXG_lipolytic_enzyme"/>
</dbReference>